<accession>A0A9N9IWI7</accession>
<comment type="caution">
    <text evidence="1">The sequence shown here is derived from an EMBL/GenBank/DDBJ whole genome shotgun (WGS) entry which is preliminary data.</text>
</comment>
<dbReference type="EMBL" id="CAJVPV010037201">
    <property type="protein sequence ID" value="CAG8754570.1"/>
    <property type="molecule type" value="Genomic_DNA"/>
</dbReference>
<protein>
    <submittedName>
        <fullName evidence="1">631_t:CDS:1</fullName>
    </submittedName>
</protein>
<dbReference type="Proteomes" id="UP000789342">
    <property type="component" value="Unassembled WGS sequence"/>
</dbReference>
<dbReference type="AlphaFoldDB" id="A0A9N9IWI7"/>
<gene>
    <name evidence="1" type="ORF">AMORRO_LOCUS15518</name>
</gene>
<evidence type="ECO:0000313" key="2">
    <source>
        <dbReference type="Proteomes" id="UP000789342"/>
    </source>
</evidence>
<evidence type="ECO:0000313" key="1">
    <source>
        <dbReference type="EMBL" id="CAG8754570.1"/>
    </source>
</evidence>
<organism evidence="1 2">
    <name type="scientific">Acaulospora morrowiae</name>
    <dbReference type="NCBI Taxonomy" id="94023"/>
    <lineage>
        <taxon>Eukaryota</taxon>
        <taxon>Fungi</taxon>
        <taxon>Fungi incertae sedis</taxon>
        <taxon>Mucoromycota</taxon>
        <taxon>Glomeromycotina</taxon>
        <taxon>Glomeromycetes</taxon>
        <taxon>Diversisporales</taxon>
        <taxon>Acaulosporaceae</taxon>
        <taxon>Acaulospora</taxon>
    </lineage>
</organism>
<reference evidence="1" key="1">
    <citation type="submission" date="2021-06" db="EMBL/GenBank/DDBJ databases">
        <authorList>
            <person name="Kallberg Y."/>
            <person name="Tangrot J."/>
            <person name="Rosling A."/>
        </authorList>
    </citation>
    <scope>NUCLEOTIDE SEQUENCE</scope>
    <source>
        <strain evidence="1">CL551</strain>
    </source>
</reference>
<sequence>SIFHDDDKDETVLASPLSPYFFFPTDLWTGFTAHKKKSKKANEHKAFFLVPPLPDHNPSRSASSWLCNCLSLNRHKTTFIHRTPLCLRDGGGRNR</sequence>
<feature type="non-terminal residue" evidence="1">
    <location>
        <position position="1"/>
    </location>
</feature>
<keyword evidence="2" id="KW-1185">Reference proteome</keyword>
<proteinExistence type="predicted"/>
<name>A0A9N9IWI7_9GLOM</name>